<protein>
    <submittedName>
        <fullName evidence="2">Uncharacterized protein</fullName>
    </submittedName>
</protein>
<comment type="caution">
    <text evidence="2">The sequence shown here is derived from an EMBL/GenBank/DDBJ whole genome shotgun (WGS) entry which is preliminary data.</text>
</comment>
<dbReference type="EMBL" id="BQKI01000082">
    <property type="protein sequence ID" value="GJN31288.1"/>
    <property type="molecule type" value="Genomic_DNA"/>
</dbReference>
<reference evidence="2" key="1">
    <citation type="journal article" date="2018" name="DNA Res.">
        <title>Multiple hybrid de novo genome assembly of finger millet, an orphan allotetraploid crop.</title>
        <authorList>
            <person name="Hatakeyama M."/>
            <person name="Aluri S."/>
            <person name="Balachadran M.T."/>
            <person name="Sivarajan S.R."/>
            <person name="Patrignani A."/>
            <person name="Gruter S."/>
            <person name="Poveda L."/>
            <person name="Shimizu-Inatsugi R."/>
            <person name="Baeten J."/>
            <person name="Francoijs K.J."/>
            <person name="Nataraja K.N."/>
            <person name="Reddy Y.A.N."/>
            <person name="Phadnis S."/>
            <person name="Ravikumar R.L."/>
            <person name="Schlapbach R."/>
            <person name="Sreeman S.M."/>
            <person name="Shimizu K.K."/>
        </authorList>
    </citation>
    <scope>NUCLEOTIDE SEQUENCE</scope>
</reference>
<proteinExistence type="predicted"/>
<gene>
    <name evidence="2" type="primary">gb19670</name>
    <name evidence="2" type="ORF">PR202_gb19670</name>
</gene>
<sequence>MLRWPLDLGLPSLAALLPSPLQGWWRQQGQPWPRPAQLGEAARRWPEARARRAPPPGRRALGRRHRRRVRRARLHDVLLLPLLRLHALN</sequence>
<evidence type="ECO:0000313" key="2">
    <source>
        <dbReference type="EMBL" id="GJN31288.1"/>
    </source>
</evidence>
<keyword evidence="3" id="KW-1185">Reference proteome</keyword>
<feature type="compositionally biased region" description="Basic and acidic residues" evidence="1">
    <location>
        <begin position="41"/>
        <end position="50"/>
    </location>
</feature>
<organism evidence="2 3">
    <name type="scientific">Eleusine coracana subsp. coracana</name>
    <dbReference type="NCBI Taxonomy" id="191504"/>
    <lineage>
        <taxon>Eukaryota</taxon>
        <taxon>Viridiplantae</taxon>
        <taxon>Streptophyta</taxon>
        <taxon>Embryophyta</taxon>
        <taxon>Tracheophyta</taxon>
        <taxon>Spermatophyta</taxon>
        <taxon>Magnoliopsida</taxon>
        <taxon>Liliopsida</taxon>
        <taxon>Poales</taxon>
        <taxon>Poaceae</taxon>
        <taxon>PACMAD clade</taxon>
        <taxon>Chloridoideae</taxon>
        <taxon>Cynodonteae</taxon>
        <taxon>Eleusininae</taxon>
        <taxon>Eleusine</taxon>
    </lineage>
</organism>
<reference evidence="2" key="2">
    <citation type="submission" date="2021-12" db="EMBL/GenBank/DDBJ databases">
        <title>Resequencing data analysis of finger millet.</title>
        <authorList>
            <person name="Hatakeyama M."/>
            <person name="Aluri S."/>
            <person name="Balachadran M.T."/>
            <person name="Sivarajan S.R."/>
            <person name="Poveda L."/>
            <person name="Shimizu-Inatsugi R."/>
            <person name="Schlapbach R."/>
            <person name="Sreeman S.M."/>
            <person name="Shimizu K.K."/>
        </authorList>
    </citation>
    <scope>NUCLEOTIDE SEQUENCE</scope>
</reference>
<evidence type="ECO:0000313" key="3">
    <source>
        <dbReference type="Proteomes" id="UP001054889"/>
    </source>
</evidence>
<dbReference type="Proteomes" id="UP001054889">
    <property type="component" value="Unassembled WGS sequence"/>
</dbReference>
<evidence type="ECO:0000256" key="1">
    <source>
        <dbReference type="SAM" id="MobiDB-lite"/>
    </source>
</evidence>
<accession>A0AAV5F6K3</accession>
<dbReference type="AlphaFoldDB" id="A0AAV5F6K3"/>
<name>A0AAV5F6K3_ELECO</name>
<feature type="region of interest" description="Disordered" evidence="1">
    <location>
        <begin position="28"/>
        <end position="66"/>
    </location>
</feature>